<evidence type="ECO:0000256" key="2">
    <source>
        <dbReference type="ARBA" id="ARBA00022729"/>
    </source>
</evidence>
<dbReference type="Gene3D" id="2.10.25.10">
    <property type="entry name" value="Laminin"/>
    <property type="match status" value="1"/>
</dbReference>
<proteinExistence type="predicted"/>
<evidence type="ECO:0000256" key="7">
    <source>
        <dbReference type="SAM" id="Phobius"/>
    </source>
</evidence>
<dbReference type="GO" id="GO:0005886">
    <property type="term" value="C:plasma membrane"/>
    <property type="evidence" value="ECO:0007669"/>
    <property type="project" value="UniProtKB-ARBA"/>
</dbReference>
<comment type="caution">
    <text evidence="9">The sequence shown here is derived from an EMBL/GenBank/DDBJ whole genome shotgun (WGS) entry which is preliminary data.</text>
</comment>
<dbReference type="PANTHER" id="PTHR16146:SF46">
    <property type="entry name" value="INTELECTIN-1A-RELATED"/>
    <property type="match status" value="1"/>
</dbReference>
<evidence type="ECO:0000256" key="4">
    <source>
        <dbReference type="ARBA" id="ARBA00023157"/>
    </source>
</evidence>
<feature type="domain" description="EGF-like" evidence="8">
    <location>
        <begin position="121"/>
        <end position="159"/>
    </location>
</feature>
<gene>
    <name evidence="9" type="ORF">P5673_015310</name>
</gene>
<dbReference type="Proteomes" id="UP001249851">
    <property type="component" value="Unassembled WGS sequence"/>
</dbReference>
<keyword evidence="3" id="KW-0677">Repeat</keyword>
<evidence type="ECO:0000256" key="3">
    <source>
        <dbReference type="ARBA" id="ARBA00022737"/>
    </source>
</evidence>
<dbReference type="Pfam" id="PF00008">
    <property type="entry name" value="EGF"/>
    <property type="match status" value="1"/>
</dbReference>
<dbReference type="AlphaFoldDB" id="A0AAD9QJ84"/>
<organism evidence="9 10">
    <name type="scientific">Acropora cervicornis</name>
    <name type="common">Staghorn coral</name>
    <dbReference type="NCBI Taxonomy" id="6130"/>
    <lineage>
        <taxon>Eukaryota</taxon>
        <taxon>Metazoa</taxon>
        <taxon>Cnidaria</taxon>
        <taxon>Anthozoa</taxon>
        <taxon>Hexacorallia</taxon>
        <taxon>Scleractinia</taxon>
        <taxon>Astrocoeniina</taxon>
        <taxon>Acroporidae</taxon>
        <taxon>Acropora</taxon>
    </lineage>
</organism>
<comment type="caution">
    <text evidence="6">Lacks conserved residue(s) required for the propagation of feature annotation.</text>
</comment>
<dbReference type="FunFam" id="2.10.25.10:FF:000230">
    <property type="entry name" value="Delta-like protein"/>
    <property type="match status" value="1"/>
</dbReference>
<reference evidence="9" key="2">
    <citation type="journal article" date="2023" name="Science">
        <title>Genomic signatures of disease resistance in endangered staghorn corals.</title>
        <authorList>
            <person name="Vollmer S.V."/>
            <person name="Selwyn J.D."/>
            <person name="Despard B.A."/>
            <person name="Roesel C.L."/>
        </authorList>
    </citation>
    <scope>NUCLEOTIDE SEQUENCE</scope>
    <source>
        <strain evidence="9">K2</strain>
    </source>
</reference>
<dbReference type="GO" id="GO:0048666">
    <property type="term" value="P:neuron development"/>
    <property type="evidence" value="ECO:0007669"/>
    <property type="project" value="UniProtKB-ARBA"/>
</dbReference>
<keyword evidence="5" id="KW-0325">Glycoprotein</keyword>
<feature type="disulfide bond" evidence="6">
    <location>
        <begin position="149"/>
        <end position="158"/>
    </location>
</feature>
<evidence type="ECO:0000256" key="6">
    <source>
        <dbReference type="PROSITE-ProRule" id="PRU00076"/>
    </source>
</evidence>
<keyword evidence="4 6" id="KW-1015">Disulfide bond</keyword>
<name>A0AAD9QJ84_ACRCE</name>
<feature type="transmembrane region" description="Helical" evidence="7">
    <location>
        <begin position="7"/>
        <end position="24"/>
    </location>
</feature>
<keyword evidence="7" id="KW-0472">Membrane</keyword>
<dbReference type="PANTHER" id="PTHR16146">
    <property type="entry name" value="INTELECTIN"/>
    <property type="match status" value="1"/>
</dbReference>
<reference evidence="9" key="1">
    <citation type="journal article" date="2023" name="G3 (Bethesda)">
        <title>Whole genome assembly and annotation of the endangered Caribbean coral Acropora cervicornis.</title>
        <authorList>
            <person name="Selwyn J.D."/>
            <person name="Vollmer S.V."/>
        </authorList>
    </citation>
    <scope>NUCLEOTIDE SEQUENCE</scope>
    <source>
        <strain evidence="9">K2</strain>
    </source>
</reference>
<evidence type="ECO:0000313" key="10">
    <source>
        <dbReference type="Proteomes" id="UP001249851"/>
    </source>
</evidence>
<dbReference type="PROSITE" id="PS50026">
    <property type="entry name" value="EGF_3"/>
    <property type="match status" value="1"/>
</dbReference>
<dbReference type="GO" id="GO:0042063">
    <property type="term" value="P:gliogenesis"/>
    <property type="evidence" value="ECO:0007669"/>
    <property type="project" value="UniProtKB-ARBA"/>
</dbReference>
<dbReference type="InterPro" id="IPR000742">
    <property type="entry name" value="EGF"/>
</dbReference>
<feature type="disulfide bond" evidence="6">
    <location>
        <begin position="130"/>
        <end position="147"/>
    </location>
</feature>
<dbReference type="GO" id="GO:0005615">
    <property type="term" value="C:extracellular space"/>
    <property type="evidence" value="ECO:0007669"/>
    <property type="project" value="TreeGrafter"/>
</dbReference>
<protein>
    <submittedName>
        <fullName evidence="9">Skeletal organic matrix protein 5</fullName>
    </submittedName>
</protein>
<keyword evidence="7" id="KW-1133">Transmembrane helix</keyword>
<evidence type="ECO:0000313" key="9">
    <source>
        <dbReference type="EMBL" id="KAK2561906.1"/>
    </source>
</evidence>
<dbReference type="PROSITE" id="PS01186">
    <property type="entry name" value="EGF_2"/>
    <property type="match status" value="1"/>
</dbReference>
<keyword evidence="7" id="KW-0812">Transmembrane</keyword>
<dbReference type="SUPFAM" id="SSF57196">
    <property type="entry name" value="EGF/Laminin"/>
    <property type="match status" value="1"/>
</dbReference>
<dbReference type="EMBL" id="JARQWQ010000031">
    <property type="protein sequence ID" value="KAK2561906.1"/>
    <property type="molecule type" value="Genomic_DNA"/>
</dbReference>
<dbReference type="SMART" id="SM00181">
    <property type="entry name" value="EGF"/>
    <property type="match status" value="1"/>
</dbReference>
<evidence type="ECO:0000256" key="5">
    <source>
        <dbReference type="ARBA" id="ARBA00023180"/>
    </source>
</evidence>
<keyword evidence="2" id="KW-0732">Signal</keyword>
<evidence type="ECO:0000256" key="1">
    <source>
        <dbReference type="ARBA" id="ARBA00022536"/>
    </source>
</evidence>
<dbReference type="PROSITE" id="PS00022">
    <property type="entry name" value="EGF_1"/>
    <property type="match status" value="1"/>
</dbReference>
<dbReference type="GO" id="GO:0000902">
    <property type="term" value="P:cell morphogenesis"/>
    <property type="evidence" value="ECO:0007669"/>
    <property type="project" value="UniProtKB-ARBA"/>
</dbReference>
<accession>A0AAD9QJ84</accession>
<dbReference type="GO" id="GO:0070492">
    <property type="term" value="F:oligosaccharide binding"/>
    <property type="evidence" value="ECO:0007669"/>
    <property type="project" value="TreeGrafter"/>
</dbReference>
<keyword evidence="10" id="KW-1185">Reference proteome</keyword>
<keyword evidence="1 6" id="KW-0245">EGF-like domain</keyword>
<sequence>MNEFNPFAFAIIGILLYLAFPFWGQSFCDESSKFNREGNFIYAQFEEFLQHFLNVSVVEEAVVQTTKQCLQRCLENPQCFSTNIAIWRRSDGKILCHLLSREKFGAPERFQANNSFHHYSILSVCESFPCQNGGSCQALNKVNEYICNCPKGFKGNHCETQVYTACKDIVEKQKKQFRPQDNKPYNLTLGSAEHRVYCHMTDDLGTCGGWGWTLVMKTDGNKSTFHYDSNFWNNTEPFNIEAGETGLDNQETKLPTYWSTSFSKICLAMKYEDRFGAFAINVQANSLYSLIAEGQYRSTSVGRYTWKSLIGPQASLQRNCNKEGFNAKCRWRGARLGILANNEYNCHTCDSLLGFGLQDSSTCGNIATHGGDNGNKDNQAMGYIFVH</sequence>
<evidence type="ECO:0000259" key="8">
    <source>
        <dbReference type="PROSITE" id="PS50026"/>
    </source>
</evidence>
<dbReference type="CDD" id="cd00054">
    <property type="entry name" value="EGF_CA"/>
    <property type="match status" value="1"/>
</dbReference>